<accession>A0A9X6N8P9</accession>
<proteinExistence type="predicted"/>
<dbReference type="AlphaFoldDB" id="A0A9X6N8P9"/>
<dbReference type="Proteomes" id="UP000192578">
    <property type="component" value="Unassembled WGS sequence"/>
</dbReference>
<organism evidence="1 2">
    <name type="scientific">Hypsibius exemplaris</name>
    <name type="common">Freshwater tardigrade</name>
    <dbReference type="NCBI Taxonomy" id="2072580"/>
    <lineage>
        <taxon>Eukaryota</taxon>
        <taxon>Metazoa</taxon>
        <taxon>Ecdysozoa</taxon>
        <taxon>Tardigrada</taxon>
        <taxon>Eutardigrada</taxon>
        <taxon>Parachela</taxon>
        <taxon>Hypsibioidea</taxon>
        <taxon>Hypsibiidae</taxon>
        <taxon>Hypsibius</taxon>
    </lineage>
</organism>
<keyword evidence="2" id="KW-1185">Reference proteome</keyword>
<protein>
    <submittedName>
        <fullName evidence="1">Uncharacterized protein</fullName>
    </submittedName>
</protein>
<name>A0A9X6N8P9_HYPEX</name>
<evidence type="ECO:0000313" key="1">
    <source>
        <dbReference type="EMBL" id="OWA49950.1"/>
    </source>
</evidence>
<comment type="caution">
    <text evidence="1">The sequence shown here is derived from an EMBL/GenBank/DDBJ whole genome shotgun (WGS) entry which is preliminary data.</text>
</comment>
<reference evidence="2" key="1">
    <citation type="submission" date="2017-01" db="EMBL/GenBank/DDBJ databases">
        <title>Comparative genomics of anhydrobiosis in the tardigrade Hypsibius dujardini.</title>
        <authorList>
            <person name="Yoshida Y."/>
            <person name="Koutsovoulos G."/>
            <person name="Laetsch D."/>
            <person name="Stevens L."/>
            <person name="Kumar S."/>
            <person name="Horikawa D."/>
            <person name="Ishino K."/>
            <person name="Komine S."/>
            <person name="Tomita M."/>
            <person name="Blaxter M."/>
            <person name="Arakawa K."/>
        </authorList>
    </citation>
    <scope>NUCLEOTIDE SEQUENCE [LARGE SCALE GENOMIC DNA]</scope>
    <source>
        <strain evidence="2">Z151</strain>
    </source>
</reference>
<sequence>MQRISLKNVNRIPTSKQRGFISSPWSSPFSLPRYNSCLKISLRNKRRPSGRSVLQMTKKRVQKKALETYMRGNNNDPRGKSAMTEGFLFPEAFGMGTATTSTISIVILLEVEITQWSWTRE</sequence>
<dbReference type="EMBL" id="MTYJ01000178">
    <property type="protein sequence ID" value="OWA49950.1"/>
    <property type="molecule type" value="Genomic_DNA"/>
</dbReference>
<gene>
    <name evidence="1" type="ORF">BV898_14484</name>
</gene>
<evidence type="ECO:0000313" key="2">
    <source>
        <dbReference type="Proteomes" id="UP000192578"/>
    </source>
</evidence>